<dbReference type="Gene3D" id="3.40.430.10">
    <property type="entry name" value="Dihydrofolate Reductase, subunit A"/>
    <property type="match status" value="1"/>
</dbReference>
<dbReference type="STRING" id="69771.A0A1V6PLH5"/>
<feature type="domain" description="DHFR" evidence="9">
    <location>
        <begin position="13"/>
        <end position="276"/>
    </location>
</feature>
<dbReference type="UniPathway" id="UPA00077">
    <property type="reaction ID" value="UER00158"/>
</dbReference>
<dbReference type="PANTHER" id="PTHR48069">
    <property type="entry name" value="DIHYDROFOLATE REDUCTASE"/>
    <property type="match status" value="1"/>
</dbReference>
<dbReference type="Pfam" id="PF00186">
    <property type="entry name" value="DHFR_1"/>
    <property type="match status" value="1"/>
</dbReference>
<dbReference type="GO" id="GO:0005739">
    <property type="term" value="C:mitochondrion"/>
    <property type="evidence" value="ECO:0007669"/>
    <property type="project" value="TreeGrafter"/>
</dbReference>
<feature type="compositionally biased region" description="Polar residues" evidence="8">
    <location>
        <begin position="34"/>
        <end position="44"/>
    </location>
</feature>
<evidence type="ECO:0000256" key="4">
    <source>
        <dbReference type="ARBA" id="ARBA00022563"/>
    </source>
</evidence>
<dbReference type="OrthoDB" id="414698at2759"/>
<evidence type="ECO:0000256" key="3">
    <source>
        <dbReference type="ARBA" id="ARBA00018886"/>
    </source>
</evidence>
<dbReference type="GO" id="GO:0046654">
    <property type="term" value="P:tetrahydrofolate biosynthetic process"/>
    <property type="evidence" value="ECO:0007669"/>
    <property type="project" value="UniProtKB-UniPathway"/>
</dbReference>
<dbReference type="GO" id="GO:0046655">
    <property type="term" value="P:folic acid metabolic process"/>
    <property type="evidence" value="ECO:0007669"/>
    <property type="project" value="TreeGrafter"/>
</dbReference>
<keyword evidence="5" id="KW-0521">NADP</keyword>
<keyword evidence="6" id="KW-0560">Oxidoreductase</keyword>
<keyword evidence="4" id="KW-0554">One-carbon metabolism</keyword>
<dbReference type="InterPro" id="IPR017925">
    <property type="entry name" value="DHFR_CS"/>
</dbReference>
<gene>
    <name evidence="10" type="ORF">PENDEC_c002G00092</name>
</gene>
<evidence type="ECO:0000256" key="8">
    <source>
        <dbReference type="SAM" id="MobiDB-lite"/>
    </source>
</evidence>
<dbReference type="EMBL" id="MDYL01000002">
    <property type="protein sequence ID" value="OQD77875.1"/>
    <property type="molecule type" value="Genomic_DNA"/>
</dbReference>
<name>A0A1V6PLH5_PENDC</name>
<dbReference type="GO" id="GO:0004146">
    <property type="term" value="F:dihydrofolate reductase activity"/>
    <property type="evidence" value="ECO:0007669"/>
    <property type="project" value="UniProtKB-EC"/>
</dbReference>
<dbReference type="InterPro" id="IPR024072">
    <property type="entry name" value="DHFR-like_dom_sf"/>
</dbReference>
<dbReference type="AlphaFoldDB" id="A0A1V6PLH5"/>
<evidence type="ECO:0000313" key="11">
    <source>
        <dbReference type="Proteomes" id="UP000191522"/>
    </source>
</evidence>
<dbReference type="EC" id="1.5.1.3" evidence="2"/>
<reference evidence="11" key="1">
    <citation type="journal article" date="2017" name="Nat. Microbiol.">
        <title>Global analysis of biosynthetic gene clusters reveals vast potential of secondary metabolite production in Penicillium species.</title>
        <authorList>
            <person name="Nielsen J.C."/>
            <person name="Grijseels S."/>
            <person name="Prigent S."/>
            <person name="Ji B."/>
            <person name="Dainat J."/>
            <person name="Nielsen K.F."/>
            <person name="Frisvad J.C."/>
            <person name="Workman M."/>
            <person name="Nielsen J."/>
        </authorList>
    </citation>
    <scope>NUCLEOTIDE SEQUENCE [LARGE SCALE GENOMIC DNA]</scope>
    <source>
        <strain evidence="11">IBT 11843</strain>
    </source>
</reference>
<dbReference type="GO" id="GO:0006730">
    <property type="term" value="P:one-carbon metabolic process"/>
    <property type="evidence" value="ECO:0007669"/>
    <property type="project" value="UniProtKB-KW"/>
</dbReference>
<dbReference type="InterPro" id="IPR001796">
    <property type="entry name" value="DHFR_dom"/>
</dbReference>
<dbReference type="Proteomes" id="UP000191522">
    <property type="component" value="Unassembled WGS sequence"/>
</dbReference>
<dbReference type="InterPro" id="IPR012259">
    <property type="entry name" value="DHFR"/>
</dbReference>
<dbReference type="PROSITE" id="PS51330">
    <property type="entry name" value="DHFR_2"/>
    <property type="match status" value="1"/>
</dbReference>
<dbReference type="GO" id="GO:0046452">
    <property type="term" value="P:dihydrofolate metabolic process"/>
    <property type="evidence" value="ECO:0007669"/>
    <property type="project" value="TreeGrafter"/>
</dbReference>
<dbReference type="PANTHER" id="PTHR48069:SF3">
    <property type="entry name" value="DIHYDROFOLATE REDUCTASE"/>
    <property type="match status" value="1"/>
</dbReference>
<protein>
    <recommendedName>
        <fullName evidence="3">Dihydrofolate reductase</fullName>
        <ecNumber evidence="2">1.5.1.3</ecNumber>
    </recommendedName>
</protein>
<dbReference type="GO" id="GO:0050661">
    <property type="term" value="F:NADP binding"/>
    <property type="evidence" value="ECO:0007669"/>
    <property type="project" value="InterPro"/>
</dbReference>
<evidence type="ECO:0000256" key="1">
    <source>
        <dbReference type="ARBA" id="ARBA00004903"/>
    </source>
</evidence>
<dbReference type="CDD" id="cd00209">
    <property type="entry name" value="DHFR"/>
    <property type="match status" value="1"/>
</dbReference>
<organism evidence="10 11">
    <name type="scientific">Penicillium decumbens</name>
    <dbReference type="NCBI Taxonomy" id="69771"/>
    <lineage>
        <taxon>Eukaryota</taxon>
        <taxon>Fungi</taxon>
        <taxon>Dikarya</taxon>
        <taxon>Ascomycota</taxon>
        <taxon>Pezizomycotina</taxon>
        <taxon>Eurotiomycetes</taxon>
        <taxon>Eurotiomycetidae</taxon>
        <taxon>Eurotiales</taxon>
        <taxon>Aspergillaceae</taxon>
        <taxon>Penicillium</taxon>
    </lineage>
</organism>
<comment type="similarity">
    <text evidence="7">Belongs to the dihydrofolate reductase family.</text>
</comment>
<evidence type="ECO:0000259" key="9">
    <source>
        <dbReference type="PROSITE" id="PS51330"/>
    </source>
</evidence>
<proteinExistence type="inferred from homology"/>
<evidence type="ECO:0000313" key="10">
    <source>
        <dbReference type="EMBL" id="OQD77875.1"/>
    </source>
</evidence>
<accession>A0A1V6PLH5</accession>
<dbReference type="PRINTS" id="PR00070">
    <property type="entry name" value="DHFR"/>
</dbReference>
<dbReference type="OMA" id="QYEFQMW"/>
<evidence type="ECO:0000256" key="7">
    <source>
        <dbReference type="RuleBase" id="RU004474"/>
    </source>
</evidence>
<comment type="caution">
    <text evidence="10">The sequence shown here is derived from an EMBL/GenBank/DDBJ whole genome shotgun (WGS) entry which is preliminary data.</text>
</comment>
<sequence>MPPPANNSIHSLPLTLIVATTPVRIAPSRPLTPQDPNDTPTTSLGIGLKGTLPWPRIKADMSFFARVTSRPPAPGTTNAIIMGRKTYDSIPKHLRPLAKRINVIITRDQSGAVQEGVLRELAARKEKLASAKAKTETDAEKSLDAVVATEPITDAIVTPSLDAATGQLDSVYGAKGLLGKIYVIGGAEIYGAVLKMGMDGKERRPVRVVMTNVMRKDAGGEASFECDTFFPLDGLTAKNGWRSVSSEELSEWVGEEVSGEWKEEGDVEVQMVGFERV</sequence>
<evidence type="ECO:0000256" key="5">
    <source>
        <dbReference type="ARBA" id="ARBA00022857"/>
    </source>
</evidence>
<dbReference type="SUPFAM" id="SSF53597">
    <property type="entry name" value="Dihydrofolate reductase-like"/>
    <property type="match status" value="1"/>
</dbReference>
<comment type="pathway">
    <text evidence="1">Cofactor biosynthesis; tetrahydrofolate biosynthesis; 5,6,7,8-tetrahydrofolate from 7,8-dihydrofolate: step 1/1.</text>
</comment>
<evidence type="ECO:0000256" key="2">
    <source>
        <dbReference type="ARBA" id="ARBA00012856"/>
    </source>
</evidence>
<dbReference type="PROSITE" id="PS00075">
    <property type="entry name" value="DHFR_1"/>
    <property type="match status" value="1"/>
</dbReference>
<keyword evidence="11" id="KW-1185">Reference proteome</keyword>
<feature type="region of interest" description="Disordered" evidence="8">
    <location>
        <begin position="26"/>
        <end position="47"/>
    </location>
</feature>
<evidence type="ECO:0000256" key="6">
    <source>
        <dbReference type="ARBA" id="ARBA00023002"/>
    </source>
</evidence>